<keyword evidence="6" id="KW-1185">Reference proteome</keyword>
<dbReference type="SUPFAM" id="SSF53756">
    <property type="entry name" value="UDP-Glycosyltransferase/glycogen phosphorylase"/>
    <property type="match status" value="1"/>
</dbReference>
<dbReference type="OrthoDB" id="9765330at2"/>
<dbReference type="SUPFAM" id="SSF48208">
    <property type="entry name" value="Six-hairpin glycosidases"/>
    <property type="match status" value="1"/>
</dbReference>
<reference evidence="4 6" key="2">
    <citation type="submission" date="2019-03" db="EMBL/GenBank/DDBJ databases">
        <title>Genomic Encyclopedia of Archaeal and Bacterial Type Strains, Phase II (KMG-II): from individual species to whole genera.</title>
        <authorList>
            <person name="Goeker M."/>
        </authorList>
    </citation>
    <scope>NUCLEOTIDE SEQUENCE [LARGE SCALE GENOMIC DNA]</scope>
    <source>
        <strain evidence="4 6">DSM 15235</strain>
    </source>
</reference>
<protein>
    <submittedName>
        <fullName evidence="3 4">Glycosyltransferase</fullName>
    </submittedName>
</protein>
<evidence type="ECO:0000313" key="5">
    <source>
        <dbReference type="Proteomes" id="UP000269375"/>
    </source>
</evidence>
<dbReference type="InterPro" id="IPR028098">
    <property type="entry name" value="Glyco_trans_4-like_N"/>
</dbReference>
<dbReference type="PANTHER" id="PTHR12526">
    <property type="entry name" value="GLYCOSYLTRANSFERASE"/>
    <property type="match status" value="1"/>
</dbReference>
<dbReference type="InterPro" id="IPR001296">
    <property type="entry name" value="Glyco_trans_1"/>
</dbReference>
<accession>A0A3N0W405</accession>
<dbReference type="EMBL" id="RJTX01000001">
    <property type="protein sequence ID" value="ROH99797.1"/>
    <property type="molecule type" value="Genomic_DNA"/>
</dbReference>
<dbReference type="Proteomes" id="UP000295709">
    <property type="component" value="Unassembled WGS sequence"/>
</dbReference>
<reference evidence="5" key="1">
    <citation type="submission" date="2018-11" db="EMBL/GenBank/DDBJ databases">
        <title>Proposal to divide the Flavobacteriaceae and reorganize its genera based on Amino Acid Identity values calculated from whole genome sequences.</title>
        <authorList>
            <person name="Nicholson A.C."/>
            <person name="Gulvik C.A."/>
            <person name="Whitney A.M."/>
            <person name="Humrighouse B.W."/>
            <person name="Bell M."/>
            <person name="Holmes B."/>
            <person name="Steigerwalt A."/>
            <person name="Villarma A."/>
            <person name="Sheth M."/>
            <person name="Batra D."/>
            <person name="Pryor J."/>
            <person name="Bernardet J.-F."/>
            <person name="Hugo C."/>
            <person name="Kampfer P."/>
            <person name="Newman J."/>
            <person name="Mcquiston J.R."/>
        </authorList>
    </citation>
    <scope>NUCLEOTIDE SEQUENCE [LARGE SCALE GENOMIC DNA]</scope>
    <source>
        <strain evidence="5">DSM 15235</strain>
    </source>
</reference>
<dbReference type="GO" id="GO:0005975">
    <property type="term" value="P:carbohydrate metabolic process"/>
    <property type="evidence" value="ECO:0007669"/>
    <property type="project" value="InterPro"/>
</dbReference>
<dbReference type="Gene3D" id="3.40.50.2000">
    <property type="entry name" value="Glycogen Phosphorylase B"/>
    <property type="match status" value="2"/>
</dbReference>
<feature type="domain" description="Glycosyl transferase family 1" evidence="1">
    <location>
        <begin position="202"/>
        <end position="376"/>
    </location>
</feature>
<evidence type="ECO:0000313" key="4">
    <source>
        <dbReference type="EMBL" id="TDX95273.1"/>
    </source>
</evidence>
<dbReference type="RefSeq" id="WP_123261506.1">
    <property type="nucleotide sequence ID" value="NZ_RJTX01000001.1"/>
</dbReference>
<gene>
    <name evidence="4" type="ORF">BCF50_1050</name>
    <name evidence="3" type="ORF">EGI05_02615</name>
</gene>
<evidence type="ECO:0000313" key="3">
    <source>
        <dbReference type="EMBL" id="ROH99797.1"/>
    </source>
</evidence>
<keyword evidence="3" id="KW-0808">Transferase</keyword>
<dbReference type="Pfam" id="PF00534">
    <property type="entry name" value="Glycos_transf_1"/>
    <property type="match status" value="1"/>
</dbReference>
<feature type="domain" description="Glycosyltransferase subfamily 4-like N-terminal" evidence="2">
    <location>
        <begin position="40"/>
        <end position="192"/>
    </location>
</feature>
<evidence type="ECO:0000259" key="1">
    <source>
        <dbReference type="Pfam" id="PF00534"/>
    </source>
</evidence>
<dbReference type="GO" id="GO:0016757">
    <property type="term" value="F:glycosyltransferase activity"/>
    <property type="evidence" value="ECO:0007669"/>
    <property type="project" value="InterPro"/>
</dbReference>
<proteinExistence type="predicted"/>
<dbReference type="EMBL" id="SOQW01000001">
    <property type="protein sequence ID" value="TDX95273.1"/>
    <property type="molecule type" value="Genomic_DNA"/>
</dbReference>
<evidence type="ECO:0000259" key="2">
    <source>
        <dbReference type="Pfam" id="PF13439"/>
    </source>
</evidence>
<dbReference type="PANTHER" id="PTHR12526:SF572">
    <property type="entry name" value="BLL5144 PROTEIN"/>
    <property type="match status" value="1"/>
</dbReference>
<name>A0A3N0W405_9FLAO</name>
<evidence type="ECO:0000313" key="6">
    <source>
        <dbReference type="Proteomes" id="UP000295709"/>
    </source>
</evidence>
<dbReference type="AlphaFoldDB" id="A0A3N0W405"/>
<organism evidence="3 5">
    <name type="scientific">Chryseobacterium daecheongense</name>
    <dbReference type="NCBI Taxonomy" id="192389"/>
    <lineage>
        <taxon>Bacteria</taxon>
        <taxon>Pseudomonadati</taxon>
        <taxon>Bacteroidota</taxon>
        <taxon>Flavobacteriia</taxon>
        <taxon>Flavobacteriales</taxon>
        <taxon>Weeksellaceae</taxon>
        <taxon>Chryseobacterium group</taxon>
        <taxon>Chryseobacterium</taxon>
    </lineage>
</organism>
<dbReference type="Pfam" id="PF13439">
    <property type="entry name" value="Glyco_transf_4"/>
    <property type="match status" value="1"/>
</dbReference>
<dbReference type="Proteomes" id="UP000269375">
    <property type="component" value="Unassembled WGS sequence"/>
</dbReference>
<sequence length="773" mass="88461">MKNKLNMRKRLPSKSALNPLYENKAPQLLMISTFPPRECGIATYTQDLIKAIRNKFAESFEIKICALENGGHQYDKNVNYVLKTDNPESYHELIENINWHDPIELVILQHEFGLFRNNEKELFQFLSSIHPPLVVVFHTVLPKPEEEIKQYIQNIANIANALVVMTNAAKELLENDYHIKKEQITVISHGTHLVEHVDKNILKKKYGYQDRKILSTFGLLSSGKSIETTLAALPSIIEQHPEVLFLIIGKTHPCVIQNEGEKYRQNLELIVDNLQINSNVEFINEYLSLDTLLEYLQLTDIYLFTSKDPNQAVSGTFSYAMSCGCPIISTPIPHALELSEKGTGIIINFNDSTQLAQEVINLLNQESQRNSISLNGLHQMAPTAWENSAIAHVQLFKEILGANLKIQYKIPEINLNHLKKMTTNFGIIQFSVINHPDMNSGYTVDDNARALIAMCQHYKAFGTIDDLKYINLYFNFISYCFQDEGCFLNYVNIQKQFTAQNGTCNLEDSFGRAIWALGYLLSLHSIIPADLINKAQVLFDKAMLQASTIHSTRAMAFIIKGLYYAGIKNNSLENIGAMEELADRLIQMYKHESDKQWKWYESYLTYANSVIPEAILFAWLTIRKSEYLSTAIISFDFLISKIFSQEAIKVISNKGWMHNNLETDAIHKGGEQPIDVAYTIMALSEFYNVFKIKDYKYKMFAAFNWFLGKNHLNRIVYNPCTGGCYDGVENDYINLNQGAESTISYLMSRLIIQKYIRSPKDIVQNGVKQKMFY</sequence>
<comment type="caution">
    <text evidence="3">The sequence shown here is derived from an EMBL/GenBank/DDBJ whole genome shotgun (WGS) entry which is preliminary data.</text>
</comment>
<dbReference type="InterPro" id="IPR008928">
    <property type="entry name" value="6-hairpin_glycosidase_sf"/>
</dbReference>